<dbReference type="InterPro" id="IPR018499">
    <property type="entry name" value="Tetraspanin/Peripherin"/>
</dbReference>
<dbReference type="InterPro" id="IPR018503">
    <property type="entry name" value="Tetraspanin_CS"/>
</dbReference>
<evidence type="ECO:0000256" key="2">
    <source>
        <dbReference type="ARBA" id="ARBA00006840"/>
    </source>
</evidence>
<proteinExistence type="inferred from homology"/>
<feature type="transmembrane region" description="Helical" evidence="6">
    <location>
        <begin position="12"/>
        <end position="32"/>
    </location>
</feature>
<comment type="similarity">
    <text evidence="2">Belongs to the tetraspanin (TM4SF) family.</text>
</comment>
<evidence type="ECO:0000256" key="4">
    <source>
        <dbReference type="ARBA" id="ARBA00022989"/>
    </source>
</evidence>
<sequence>MAPSRAGYATLKTVMICFNVVGCTMVGLGLWIKLGSASFVRVLGTTSVYFAHVGYFCIVVGSVLVVLGFMGCWGAVKENRCLLLTVSAHSRCRLGRKKIFSGSRPISFPPFKARSIVLDKSLTALKKKYSGYKHDDIVSYGWNAFMLKVGDPLPPRPPVSKDLTHLFPRITVAPRGLTQCARCCTYTVTAPAVTRWCERKDSLVVRTENPGSVPVSPLHSLCDLGPVTGAPWAPVPHWYHGDHSREVGSRCPAGTYMP</sequence>
<protein>
    <recommendedName>
        <fullName evidence="9">Tetraspanin</fullName>
    </recommendedName>
</protein>
<evidence type="ECO:0000256" key="5">
    <source>
        <dbReference type="ARBA" id="ARBA00023136"/>
    </source>
</evidence>
<organism evidence="7 8">
    <name type="scientific">Gopherus agassizii</name>
    <name type="common">Agassiz's desert tortoise</name>
    <dbReference type="NCBI Taxonomy" id="38772"/>
    <lineage>
        <taxon>Eukaryota</taxon>
        <taxon>Metazoa</taxon>
        <taxon>Chordata</taxon>
        <taxon>Craniata</taxon>
        <taxon>Vertebrata</taxon>
        <taxon>Euteleostomi</taxon>
        <taxon>Archelosauria</taxon>
        <taxon>Testudinata</taxon>
        <taxon>Testudines</taxon>
        <taxon>Cryptodira</taxon>
        <taxon>Durocryptodira</taxon>
        <taxon>Testudinoidea</taxon>
        <taxon>Testudinidae</taxon>
        <taxon>Gopherus</taxon>
    </lineage>
</organism>
<dbReference type="PROSITE" id="PS00421">
    <property type="entry name" value="TM4_1"/>
    <property type="match status" value="1"/>
</dbReference>
<keyword evidence="8" id="KW-1185">Reference proteome</keyword>
<reference evidence="7" key="2">
    <citation type="submission" date="2025-08" db="UniProtKB">
        <authorList>
            <consortium name="Ensembl"/>
        </authorList>
    </citation>
    <scope>IDENTIFICATION</scope>
</reference>
<dbReference type="Ensembl" id="ENSGAGT00000036845.1">
    <property type="protein sequence ID" value="ENSGAGP00000032498.1"/>
    <property type="gene ID" value="ENSGAGG00000023248.1"/>
</dbReference>
<evidence type="ECO:0008006" key="9">
    <source>
        <dbReference type="Google" id="ProtNLM"/>
    </source>
</evidence>
<accession>A0A452IX42</accession>
<comment type="subcellular location">
    <subcellularLocation>
        <location evidence="1">Membrane</location>
        <topology evidence="1">Multi-pass membrane protein</topology>
    </subcellularLocation>
</comment>
<reference evidence="8" key="1">
    <citation type="journal article" date="2017" name="PLoS ONE">
        <title>The Agassiz's desert tortoise genome provides a resource for the conservation of a threatened species.</title>
        <authorList>
            <person name="Tollis M."/>
            <person name="DeNardo D.F."/>
            <person name="Cornelius J.A."/>
            <person name="Dolby G.A."/>
            <person name="Edwards T."/>
            <person name="Henen B.T."/>
            <person name="Karl A.E."/>
            <person name="Murphy R.W."/>
            <person name="Kusumi K."/>
        </authorList>
    </citation>
    <scope>NUCLEOTIDE SEQUENCE [LARGE SCALE GENOMIC DNA]</scope>
</reference>
<evidence type="ECO:0000256" key="3">
    <source>
        <dbReference type="ARBA" id="ARBA00022692"/>
    </source>
</evidence>
<feature type="transmembrane region" description="Helical" evidence="6">
    <location>
        <begin position="52"/>
        <end position="76"/>
    </location>
</feature>
<evidence type="ECO:0000313" key="7">
    <source>
        <dbReference type="Ensembl" id="ENSGAGP00000032498.1"/>
    </source>
</evidence>
<keyword evidence="3 6" id="KW-0812">Transmembrane</keyword>
<keyword evidence="4 6" id="KW-1133">Transmembrane helix</keyword>
<dbReference type="Proteomes" id="UP000291020">
    <property type="component" value="Unassembled WGS sequence"/>
</dbReference>
<dbReference type="PRINTS" id="PR00259">
    <property type="entry name" value="TMFOUR"/>
</dbReference>
<evidence type="ECO:0000256" key="6">
    <source>
        <dbReference type="SAM" id="Phobius"/>
    </source>
</evidence>
<reference evidence="7" key="3">
    <citation type="submission" date="2025-09" db="UniProtKB">
        <authorList>
            <consortium name="Ensembl"/>
        </authorList>
    </citation>
    <scope>IDENTIFICATION</scope>
</reference>
<dbReference type="AlphaFoldDB" id="A0A452IX42"/>
<dbReference type="Pfam" id="PF00335">
    <property type="entry name" value="Tetraspanin"/>
    <property type="match status" value="1"/>
</dbReference>
<evidence type="ECO:0000313" key="8">
    <source>
        <dbReference type="Proteomes" id="UP000291020"/>
    </source>
</evidence>
<dbReference type="STRING" id="38772.ENSGAGP00000032498"/>
<dbReference type="GO" id="GO:0016020">
    <property type="term" value="C:membrane"/>
    <property type="evidence" value="ECO:0007669"/>
    <property type="project" value="UniProtKB-SubCell"/>
</dbReference>
<name>A0A452IX42_9SAUR</name>
<keyword evidence="5 6" id="KW-0472">Membrane</keyword>
<evidence type="ECO:0000256" key="1">
    <source>
        <dbReference type="ARBA" id="ARBA00004141"/>
    </source>
</evidence>